<evidence type="ECO:0000313" key="5">
    <source>
        <dbReference type="Proteomes" id="UP000887578"/>
    </source>
</evidence>
<dbReference type="WBParaSite" id="PDA_v2.g9501.t1">
    <property type="protein sequence ID" value="PDA_v2.g9501.t1"/>
    <property type="gene ID" value="PDA_v2.g9501"/>
</dbReference>
<feature type="compositionally biased region" description="Polar residues" evidence="3">
    <location>
        <begin position="71"/>
        <end position="88"/>
    </location>
</feature>
<dbReference type="InterPro" id="IPR028889">
    <property type="entry name" value="USP"/>
</dbReference>
<dbReference type="GO" id="GO:0006508">
    <property type="term" value="P:proteolysis"/>
    <property type="evidence" value="ECO:0007669"/>
    <property type="project" value="UniProtKB-KW"/>
</dbReference>
<keyword evidence="2" id="KW-0788">Thiol protease</keyword>
<dbReference type="Pfam" id="PF00443">
    <property type="entry name" value="UCH"/>
    <property type="match status" value="1"/>
</dbReference>
<keyword evidence="2" id="KW-0378">Hydrolase</keyword>
<organism evidence="5 6">
    <name type="scientific">Panagrolaimus davidi</name>
    <dbReference type="NCBI Taxonomy" id="227884"/>
    <lineage>
        <taxon>Eukaryota</taxon>
        <taxon>Metazoa</taxon>
        <taxon>Ecdysozoa</taxon>
        <taxon>Nematoda</taxon>
        <taxon>Chromadorea</taxon>
        <taxon>Rhabditida</taxon>
        <taxon>Tylenchina</taxon>
        <taxon>Panagrolaimomorpha</taxon>
        <taxon>Panagrolaimoidea</taxon>
        <taxon>Panagrolaimidae</taxon>
        <taxon>Panagrolaimus</taxon>
    </lineage>
</organism>
<keyword evidence="2" id="KW-0833">Ubl conjugation pathway</keyword>
<dbReference type="InterPro" id="IPR001394">
    <property type="entry name" value="Peptidase_C19_UCH"/>
</dbReference>
<dbReference type="GO" id="GO:0005634">
    <property type="term" value="C:nucleus"/>
    <property type="evidence" value="ECO:0007669"/>
    <property type="project" value="TreeGrafter"/>
</dbReference>
<dbReference type="AlphaFoldDB" id="A0A914RCZ0"/>
<name>A0A914RCZ0_9BILA</name>
<dbReference type="InterPro" id="IPR050164">
    <property type="entry name" value="Peptidase_C19"/>
</dbReference>
<feature type="domain" description="USP" evidence="4">
    <location>
        <begin position="337"/>
        <end position="622"/>
    </location>
</feature>
<feature type="compositionally biased region" description="Basic and acidic residues" evidence="3">
    <location>
        <begin position="1"/>
        <end position="14"/>
    </location>
</feature>
<feature type="compositionally biased region" description="Acidic residues" evidence="3">
    <location>
        <begin position="60"/>
        <end position="69"/>
    </location>
</feature>
<dbReference type="EC" id="3.4.19.12" evidence="2"/>
<protein>
    <recommendedName>
        <fullName evidence="2">Ubiquitin carboxyl-terminal hydrolase</fullName>
        <ecNumber evidence="2">3.4.19.12</ecNumber>
    </recommendedName>
</protein>
<dbReference type="GO" id="GO:0016579">
    <property type="term" value="P:protein deubiquitination"/>
    <property type="evidence" value="ECO:0007669"/>
    <property type="project" value="InterPro"/>
</dbReference>
<dbReference type="GO" id="GO:0004843">
    <property type="term" value="F:cysteine-type deubiquitinase activity"/>
    <property type="evidence" value="ECO:0007669"/>
    <property type="project" value="UniProtKB-UniRule"/>
</dbReference>
<dbReference type="Proteomes" id="UP000887578">
    <property type="component" value="Unplaced"/>
</dbReference>
<comment type="catalytic activity">
    <reaction evidence="2">
        <text>Thiol-dependent hydrolysis of ester, thioester, amide, peptide and isopeptide bonds formed by the C-terminal Gly of ubiquitin (a 76-residue protein attached to proteins as an intracellular targeting signal).</text>
        <dbReference type="EC" id="3.4.19.12"/>
    </reaction>
</comment>
<evidence type="ECO:0000256" key="2">
    <source>
        <dbReference type="RuleBase" id="RU366025"/>
    </source>
</evidence>
<keyword evidence="2" id="KW-0645">Protease</keyword>
<feature type="compositionally biased region" description="Basic and acidic residues" evidence="3">
    <location>
        <begin position="23"/>
        <end position="33"/>
    </location>
</feature>
<comment type="similarity">
    <text evidence="1 2">Belongs to the peptidase C19 family.</text>
</comment>
<dbReference type="InterPro" id="IPR038765">
    <property type="entry name" value="Papain-like_cys_pep_sf"/>
</dbReference>
<feature type="region of interest" description="Disordered" evidence="3">
    <location>
        <begin position="1"/>
        <end position="112"/>
    </location>
</feature>
<sequence>MKSKKNKDEKKFDENNTYNNVEKSLKTDPRNDKQQQNVETPLILRTPAPTPFVETPIIPTDEEEEEDFCYDSTSPEVSRSNSKNTPDNRSSKSSDKISLVSVPSTATTSNEENVKIQPKNQISRQQAFINFCRYLLFLSEGKKQLQKLFIKIWNVYAQLAKEKTEKWKDDETQKAQLERLMLTKQCDQKYRENVKKNKTEEWDITTLFNAIRSVNSFVKKPYQLKEFNEVDNLNSIRNQTFHGRFGYTPAEFETKKNELVDCLRKLGMTMEVIEIIKHHSQNIIYVGEASEQKSTPKKSVTQEITTKSKSFNKPQFDSTAEMFGKRTEVNALGGSLCGLANPGSLCYMNVILQSLFALTAFRRIILKANVQNVVVKALQKLFIKMQFGQIQCDSYDIFVSSKWSEEKDSAGQQDIEEFLTSFIKEIEEALIPVGLDNELQNLLRGYTCNYTESTPTIHVLRLNLFSSDQSIIKNIYPALKQYYETQRHDVDAPPILCMYLLRTNYYNDRGTVKTVKINDNIDFPKVLDMNEYMAQPEDDNVDNTKNKIDDYTYVLQSIVTHAGTASTGHYTVFINYKPTVSDLWYLFDDSNVHVFNEKCLFKGDTFLQQGSFTPCMFFYVKKSSIREVTSPSPRICNIAPSLKKELQQQQFNIKIKFYQYTGGKTFPQNAPAKTHETELTLLEILERKQEWLYERAAVYFGVEIDQFNLKAIVDNETALPSFDVVCRSRPIAELCSGKVIHIIVQCP</sequence>
<evidence type="ECO:0000313" key="6">
    <source>
        <dbReference type="WBParaSite" id="PDA_v2.g9501.t1"/>
    </source>
</evidence>
<dbReference type="PROSITE" id="PS00972">
    <property type="entry name" value="USP_1"/>
    <property type="match status" value="1"/>
</dbReference>
<dbReference type="InterPro" id="IPR018200">
    <property type="entry name" value="USP_CS"/>
</dbReference>
<dbReference type="SUPFAM" id="SSF54001">
    <property type="entry name" value="Cysteine proteinases"/>
    <property type="match status" value="1"/>
</dbReference>
<evidence type="ECO:0000259" key="4">
    <source>
        <dbReference type="PROSITE" id="PS50235"/>
    </source>
</evidence>
<keyword evidence="5" id="KW-1185">Reference proteome</keyword>
<dbReference type="PROSITE" id="PS50235">
    <property type="entry name" value="USP_3"/>
    <property type="match status" value="1"/>
</dbReference>
<dbReference type="PANTHER" id="PTHR24006">
    <property type="entry name" value="UBIQUITIN CARBOXYL-TERMINAL HYDROLASE"/>
    <property type="match status" value="1"/>
</dbReference>
<accession>A0A914RCZ0</accession>
<reference evidence="6" key="1">
    <citation type="submission" date="2022-11" db="UniProtKB">
        <authorList>
            <consortium name="WormBaseParasite"/>
        </authorList>
    </citation>
    <scope>IDENTIFICATION</scope>
</reference>
<dbReference type="GO" id="GO:0005829">
    <property type="term" value="C:cytosol"/>
    <property type="evidence" value="ECO:0007669"/>
    <property type="project" value="TreeGrafter"/>
</dbReference>
<evidence type="ECO:0000256" key="1">
    <source>
        <dbReference type="ARBA" id="ARBA00009085"/>
    </source>
</evidence>
<evidence type="ECO:0000256" key="3">
    <source>
        <dbReference type="SAM" id="MobiDB-lite"/>
    </source>
</evidence>
<dbReference type="PROSITE" id="PS00973">
    <property type="entry name" value="USP_2"/>
    <property type="match status" value="1"/>
</dbReference>
<proteinExistence type="inferred from homology"/>
<dbReference type="Gene3D" id="3.90.70.10">
    <property type="entry name" value="Cysteine proteinases"/>
    <property type="match status" value="1"/>
</dbReference>